<sequence>RFVDNIILKTFATSNSIVLPYVLSYFVLEDTNLTPVFIIGTFATILATFLYTTATD</sequence>
<keyword evidence="8" id="KW-1185">Reference proteome</keyword>
<organism evidence="7 8">
    <name type="scientific">Daphnia pulex</name>
    <name type="common">Water flea</name>
    <dbReference type="NCBI Taxonomy" id="6669"/>
    <lineage>
        <taxon>Eukaryota</taxon>
        <taxon>Metazoa</taxon>
        <taxon>Ecdysozoa</taxon>
        <taxon>Arthropoda</taxon>
        <taxon>Crustacea</taxon>
        <taxon>Branchiopoda</taxon>
        <taxon>Diplostraca</taxon>
        <taxon>Cladocera</taxon>
        <taxon>Anomopoda</taxon>
        <taxon>Daphniidae</taxon>
        <taxon>Daphnia</taxon>
    </lineage>
</organism>
<dbReference type="OrthoDB" id="408493at2759"/>
<feature type="transmembrane region" description="Helical" evidence="6">
    <location>
        <begin position="6"/>
        <end position="28"/>
    </location>
</feature>
<dbReference type="KEGG" id="dpx:DAPPUDRAFT_26484"/>
<name>E9GK54_DAPPU</name>
<keyword evidence="4 6" id="KW-1133">Transmembrane helix</keyword>
<dbReference type="HOGENOM" id="CLU_3020233_0_0_1"/>
<dbReference type="EMBL" id="GL732548">
    <property type="protein sequence ID" value="EFX80124.1"/>
    <property type="molecule type" value="Genomic_DNA"/>
</dbReference>
<dbReference type="AlphaFoldDB" id="E9GK54"/>
<keyword evidence="2" id="KW-0762">Sugar transport</keyword>
<evidence type="ECO:0000313" key="7">
    <source>
        <dbReference type="EMBL" id="EFX80124.1"/>
    </source>
</evidence>
<evidence type="ECO:0000256" key="5">
    <source>
        <dbReference type="ARBA" id="ARBA00023136"/>
    </source>
</evidence>
<dbReference type="GO" id="GO:0015165">
    <property type="term" value="F:pyrimidine nucleotide-sugar transmembrane transporter activity"/>
    <property type="evidence" value="ECO:0007669"/>
    <property type="project" value="InterPro"/>
</dbReference>
<evidence type="ECO:0000256" key="3">
    <source>
        <dbReference type="ARBA" id="ARBA00022692"/>
    </source>
</evidence>
<keyword evidence="2" id="KW-0813">Transport</keyword>
<dbReference type="InterPro" id="IPR007271">
    <property type="entry name" value="Nuc_sug_transpt"/>
</dbReference>
<gene>
    <name evidence="7" type="ORF">DAPPUDRAFT_26484</name>
</gene>
<evidence type="ECO:0000313" key="8">
    <source>
        <dbReference type="Proteomes" id="UP000000305"/>
    </source>
</evidence>
<feature type="non-terminal residue" evidence="7">
    <location>
        <position position="56"/>
    </location>
</feature>
<feature type="non-terminal residue" evidence="7">
    <location>
        <position position="1"/>
    </location>
</feature>
<accession>E9GK54</accession>
<keyword evidence="3 6" id="KW-0812">Transmembrane</keyword>
<dbReference type="Proteomes" id="UP000000305">
    <property type="component" value="Unassembled WGS sequence"/>
</dbReference>
<evidence type="ECO:0000256" key="2">
    <source>
        <dbReference type="ARBA" id="ARBA00022597"/>
    </source>
</evidence>
<dbReference type="Pfam" id="PF04142">
    <property type="entry name" value="Nuc_sug_transp"/>
    <property type="match status" value="1"/>
</dbReference>
<feature type="transmembrane region" description="Helical" evidence="6">
    <location>
        <begin position="35"/>
        <end position="54"/>
    </location>
</feature>
<evidence type="ECO:0000256" key="4">
    <source>
        <dbReference type="ARBA" id="ARBA00022989"/>
    </source>
</evidence>
<keyword evidence="5 6" id="KW-0472">Membrane</keyword>
<comment type="subcellular location">
    <subcellularLocation>
        <location evidence="1">Membrane</location>
        <topology evidence="1">Multi-pass membrane protein</topology>
    </subcellularLocation>
</comment>
<protein>
    <submittedName>
        <fullName evidence="7">Uncharacterized protein</fullName>
    </submittedName>
</protein>
<dbReference type="GO" id="GO:0000139">
    <property type="term" value="C:Golgi membrane"/>
    <property type="evidence" value="ECO:0007669"/>
    <property type="project" value="InterPro"/>
</dbReference>
<proteinExistence type="predicted"/>
<reference evidence="7 8" key="1">
    <citation type="journal article" date="2011" name="Science">
        <title>The ecoresponsive genome of Daphnia pulex.</title>
        <authorList>
            <person name="Colbourne J.K."/>
            <person name="Pfrender M.E."/>
            <person name="Gilbert D."/>
            <person name="Thomas W.K."/>
            <person name="Tucker A."/>
            <person name="Oakley T.H."/>
            <person name="Tokishita S."/>
            <person name="Aerts A."/>
            <person name="Arnold G.J."/>
            <person name="Basu M.K."/>
            <person name="Bauer D.J."/>
            <person name="Caceres C.E."/>
            <person name="Carmel L."/>
            <person name="Casola C."/>
            <person name="Choi J.H."/>
            <person name="Detter J.C."/>
            <person name="Dong Q."/>
            <person name="Dusheyko S."/>
            <person name="Eads B.D."/>
            <person name="Frohlich T."/>
            <person name="Geiler-Samerotte K.A."/>
            <person name="Gerlach D."/>
            <person name="Hatcher P."/>
            <person name="Jogdeo S."/>
            <person name="Krijgsveld J."/>
            <person name="Kriventseva E.V."/>
            <person name="Kultz D."/>
            <person name="Laforsch C."/>
            <person name="Lindquist E."/>
            <person name="Lopez J."/>
            <person name="Manak J.R."/>
            <person name="Muller J."/>
            <person name="Pangilinan J."/>
            <person name="Patwardhan R.P."/>
            <person name="Pitluck S."/>
            <person name="Pritham E.J."/>
            <person name="Rechtsteiner A."/>
            <person name="Rho M."/>
            <person name="Rogozin I.B."/>
            <person name="Sakarya O."/>
            <person name="Salamov A."/>
            <person name="Schaack S."/>
            <person name="Shapiro H."/>
            <person name="Shiga Y."/>
            <person name="Skalitzky C."/>
            <person name="Smith Z."/>
            <person name="Souvorov A."/>
            <person name="Sung W."/>
            <person name="Tang Z."/>
            <person name="Tsuchiya D."/>
            <person name="Tu H."/>
            <person name="Vos H."/>
            <person name="Wang M."/>
            <person name="Wolf Y.I."/>
            <person name="Yamagata H."/>
            <person name="Yamada T."/>
            <person name="Ye Y."/>
            <person name="Shaw J.R."/>
            <person name="Andrews J."/>
            <person name="Crease T.J."/>
            <person name="Tang H."/>
            <person name="Lucas S.M."/>
            <person name="Robertson H.M."/>
            <person name="Bork P."/>
            <person name="Koonin E.V."/>
            <person name="Zdobnov E.M."/>
            <person name="Grigoriev I.V."/>
            <person name="Lynch M."/>
            <person name="Boore J.L."/>
        </authorList>
    </citation>
    <scope>NUCLEOTIDE SEQUENCE [LARGE SCALE GENOMIC DNA]</scope>
</reference>
<evidence type="ECO:0000256" key="6">
    <source>
        <dbReference type="SAM" id="Phobius"/>
    </source>
</evidence>
<dbReference type="InParanoid" id="E9GK54"/>
<evidence type="ECO:0000256" key="1">
    <source>
        <dbReference type="ARBA" id="ARBA00004141"/>
    </source>
</evidence>